<dbReference type="AlphaFoldDB" id="A0A428IYJ0"/>
<sequence length="186" mass="20483">MNPLALAALAAGAFLLLKNKQSSPTTPPTTPPILPTTPQSAPQVAQQPNYLQQGTQLLDAAGNVLTAGQEIYGQIFGQTHTPTFPPTSVPTSPQVVLDKWNIPHLTDADVSRANTFNTNDAALFRQLSDTFRLYWEDIEALIGFDISQSGNTWQQVINWYRGDINRMQPTIENYNRANPARPIVAR</sequence>
<proteinExistence type="predicted"/>
<feature type="compositionally biased region" description="Pro residues" evidence="1">
    <location>
        <begin position="25"/>
        <end position="35"/>
    </location>
</feature>
<evidence type="ECO:0000256" key="1">
    <source>
        <dbReference type="SAM" id="MobiDB-lite"/>
    </source>
</evidence>
<evidence type="ECO:0000313" key="2">
    <source>
        <dbReference type="EMBL" id="RSK24179.1"/>
    </source>
</evidence>
<reference evidence="2 3" key="1">
    <citation type="submission" date="2018-12" db="EMBL/GenBank/DDBJ databases">
        <authorList>
            <person name="Feng G."/>
            <person name="Zhu H."/>
        </authorList>
    </citation>
    <scope>NUCLEOTIDE SEQUENCE [LARGE SCALE GENOMIC DNA]</scope>
    <source>
        <strain evidence="2 3">9PBR-2</strain>
    </source>
</reference>
<dbReference type="Proteomes" id="UP000280066">
    <property type="component" value="Unassembled WGS sequence"/>
</dbReference>
<dbReference type="RefSeq" id="WP_125433535.1">
    <property type="nucleotide sequence ID" value="NZ_RWIS01000018.1"/>
</dbReference>
<name>A0A428IYJ0_9BACT</name>
<accession>A0A428IYJ0</accession>
<dbReference type="EMBL" id="RWIS01000018">
    <property type="protein sequence ID" value="RSK24179.1"/>
    <property type="molecule type" value="Genomic_DNA"/>
</dbReference>
<keyword evidence="3" id="KW-1185">Reference proteome</keyword>
<gene>
    <name evidence="2" type="ORF">EI290_20580</name>
</gene>
<evidence type="ECO:0000313" key="3">
    <source>
        <dbReference type="Proteomes" id="UP000280066"/>
    </source>
</evidence>
<protein>
    <submittedName>
        <fullName evidence="2">Uncharacterized protein</fullName>
    </submittedName>
</protein>
<organism evidence="2 3">
    <name type="scientific">Hymenobacter metallilatus</name>
    <dbReference type="NCBI Taxonomy" id="2493666"/>
    <lineage>
        <taxon>Bacteria</taxon>
        <taxon>Pseudomonadati</taxon>
        <taxon>Bacteroidota</taxon>
        <taxon>Cytophagia</taxon>
        <taxon>Cytophagales</taxon>
        <taxon>Hymenobacteraceae</taxon>
        <taxon>Hymenobacter</taxon>
    </lineage>
</organism>
<comment type="caution">
    <text evidence="2">The sequence shown here is derived from an EMBL/GenBank/DDBJ whole genome shotgun (WGS) entry which is preliminary data.</text>
</comment>
<feature type="region of interest" description="Disordered" evidence="1">
    <location>
        <begin position="20"/>
        <end position="46"/>
    </location>
</feature>